<protein>
    <submittedName>
        <fullName evidence="1">Uncharacterized protein</fullName>
    </submittedName>
</protein>
<proteinExistence type="predicted"/>
<organism evidence="1 2">
    <name type="scientific">Flavobacterium bizetiae</name>
    <dbReference type="NCBI Taxonomy" id="2704140"/>
    <lineage>
        <taxon>Bacteria</taxon>
        <taxon>Pseudomonadati</taxon>
        <taxon>Bacteroidota</taxon>
        <taxon>Flavobacteriia</taxon>
        <taxon>Flavobacteriales</taxon>
        <taxon>Flavobacteriaceae</taxon>
        <taxon>Flavobacterium</taxon>
    </lineage>
</organism>
<dbReference type="AlphaFoldDB" id="A0A6J4G9A2"/>
<keyword evidence="2" id="KW-1185">Reference proteome</keyword>
<dbReference type="Proteomes" id="UP000479938">
    <property type="component" value="Unassembled WGS sequence"/>
</dbReference>
<accession>A0A6J4G9A2</accession>
<dbReference type="EMBL" id="CADCSU010000045">
    <property type="protein sequence ID" value="CAA9195658.1"/>
    <property type="molecule type" value="Genomic_DNA"/>
</dbReference>
<dbReference type="RefSeq" id="WP_173969517.1">
    <property type="nucleotide sequence ID" value="NZ_CADCSU010000045.1"/>
</dbReference>
<sequence>MNKDKVIENLKKELKAIIANSYKDIKPQLEKDLATFFQTSKEKLERWIVLFSAGDLTEEEFEWLLKSQLDLTALQALQTAGISKIKLNTIKNNIIKMIIQIITSLIIPKV</sequence>
<evidence type="ECO:0000313" key="2">
    <source>
        <dbReference type="Proteomes" id="UP000479938"/>
    </source>
</evidence>
<gene>
    <name evidence="1" type="ORF">FLA105534_00771</name>
</gene>
<evidence type="ECO:0000313" key="1">
    <source>
        <dbReference type="EMBL" id="CAA9195658.1"/>
    </source>
</evidence>
<reference evidence="1 2" key="1">
    <citation type="submission" date="2020-02" db="EMBL/GenBank/DDBJ databases">
        <authorList>
            <person name="Criscuolo A."/>
        </authorList>
    </citation>
    <scope>NUCLEOTIDE SEQUENCE [LARGE SCALE GENOMIC DNA]</scope>
    <source>
        <strain evidence="1">CIP105534</strain>
    </source>
</reference>
<name>A0A6J4G9A2_9FLAO</name>